<accession>A0ABR7W7D7</accession>
<gene>
    <name evidence="7" type="ORF">IDF66_04020</name>
</gene>
<evidence type="ECO:0000256" key="3">
    <source>
        <dbReference type="ARBA" id="ARBA00022643"/>
    </source>
</evidence>
<evidence type="ECO:0000256" key="1">
    <source>
        <dbReference type="ARBA" id="ARBA00008366"/>
    </source>
</evidence>
<reference evidence="7 8" key="1">
    <citation type="submission" date="2020-09" db="EMBL/GenBank/DDBJ databases">
        <title>Novel species in genus Gordonia.</title>
        <authorList>
            <person name="Zhang G."/>
        </authorList>
    </citation>
    <scope>NUCLEOTIDE SEQUENCE [LARGE SCALE GENOMIC DNA]</scope>
    <source>
        <strain evidence="7 8">ON-33</strain>
    </source>
</reference>
<comment type="similarity">
    <text evidence="1 5">Belongs to the flavin oxidoreductase frp family.</text>
</comment>
<dbReference type="EMBL" id="JACWMS010000001">
    <property type="protein sequence ID" value="MBD1318739.1"/>
    <property type="molecule type" value="Genomic_DNA"/>
</dbReference>
<evidence type="ECO:0000256" key="4">
    <source>
        <dbReference type="ARBA" id="ARBA00023002"/>
    </source>
</evidence>
<protein>
    <submittedName>
        <fullName evidence="7">Nitroreductase family protein</fullName>
    </submittedName>
</protein>
<keyword evidence="5" id="KW-0521">NADP</keyword>
<dbReference type="PIRSF" id="PIRSF005426">
    <property type="entry name" value="Frp"/>
    <property type="match status" value="1"/>
</dbReference>
<keyword evidence="8" id="KW-1185">Reference proteome</keyword>
<evidence type="ECO:0000259" key="6">
    <source>
        <dbReference type="Pfam" id="PF00881"/>
    </source>
</evidence>
<proteinExistence type="inferred from homology"/>
<feature type="domain" description="Nitroreductase" evidence="6">
    <location>
        <begin position="26"/>
        <end position="177"/>
    </location>
</feature>
<evidence type="ECO:0000256" key="5">
    <source>
        <dbReference type="PIRNR" id="PIRNR005426"/>
    </source>
</evidence>
<evidence type="ECO:0000313" key="7">
    <source>
        <dbReference type="EMBL" id="MBD1318739.1"/>
    </source>
</evidence>
<dbReference type="Gene3D" id="3.40.109.10">
    <property type="entry name" value="NADH Oxidase"/>
    <property type="match status" value="1"/>
</dbReference>
<organism evidence="7 8">
    <name type="scientific">Gordonia hankookensis</name>
    <dbReference type="NCBI Taxonomy" id="589403"/>
    <lineage>
        <taxon>Bacteria</taxon>
        <taxon>Bacillati</taxon>
        <taxon>Actinomycetota</taxon>
        <taxon>Actinomycetes</taxon>
        <taxon>Mycobacteriales</taxon>
        <taxon>Gordoniaceae</taxon>
        <taxon>Gordonia</taxon>
    </lineage>
</organism>
<evidence type="ECO:0000256" key="2">
    <source>
        <dbReference type="ARBA" id="ARBA00022630"/>
    </source>
</evidence>
<keyword evidence="4 5" id="KW-0560">Oxidoreductase</keyword>
<dbReference type="InterPro" id="IPR029479">
    <property type="entry name" value="Nitroreductase"/>
</dbReference>
<dbReference type="InterPro" id="IPR016446">
    <property type="entry name" value="Flavin_OxRdtase_Frp"/>
</dbReference>
<dbReference type="PANTHER" id="PTHR43425:SF2">
    <property type="entry name" value="OXYGEN-INSENSITIVE NADPH NITROREDUCTASE"/>
    <property type="match status" value="1"/>
</dbReference>
<dbReference type="InterPro" id="IPR000415">
    <property type="entry name" value="Nitroreductase-like"/>
</dbReference>
<sequence>MRARYRDPEVTSLRLRSPTIDLQLAHRSVRAFLDAPVSDDQLTSIIAAAQSASTSSNLQAWSVIAVRDDARRSRLADLAGGQEFVRCAPLILVWLADIGRATRLAAGRRSVLGASDYLETTILGFVDATLAAQNAVVAAESLGLGATFVGAFRNHPDQIAAELALPDQVFATFGLAVGSPDPTESAGIKPRLPQSVVVHHETYDAKRDAGVDDYDGRLRSYNEEHSRTAGWIDAVLARLADRQSLKGRDELRRHLGGQGLPSR</sequence>
<evidence type="ECO:0000313" key="8">
    <source>
        <dbReference type="Proteomes" id="UP000602395"/>
    </source>
</evidence>
<dbReference type="PANTHER" id="PTHR43425">
    <property type="entry name" value="OXYGEN-INSENSITIVE NADPH NITROREDUCTASE"/>
    <property type="match status" value="1"/>
</dbReference>
<dbReference type="Pfam" id="PF00881">
    <property type="entry name" value="Nitroreductase"/>
    <property type="match status" value="1"/>
</dbReference>
<comment type="caution">
    <text evidence="7">The sequence shown here is derived from an EMBL/GenBank/DDBJ whole genome shotgun (WGS) entry which is preliminary data.</text>
</comment>
<name>A0ABR7W7D7_9ACTN</name>
<keyword evidence="3 5" id="KW-0288">FMN</keyword>
<keyword evidence="2 5" id="KW-0285">Flavoprotein</keyword>
<dbReference type="Proteomes" id="UP000602395">
    <property type="component" value="Unassembled WGS sequence"/>
</dbReference>
<dbReference type="SUPFAM" id="SSF55469">
    <property type="entry name" value="FMN-dependent nitroreductase-like"/>
    <property type="match status" value="1"/>
</dbReference>